<protein>
    <submittedName>
        <fullName evidence="1">Uncharacterized protein</fullName>
    </submittedName>
</protein>
<evidence type="ECO:0000313" key="1">
    <source>
        <dbReference type="EMBL" id="OIQ77718.1"/>
    </source>
</evidence>
<proteinExistence type="predicted"/>
<sequence length="56" mass="5678">MRRVLVETVDVGAHQAGGVEVGQVLADVGFGAGEHVDDSFVGVDDVAFVVGDHDAG</sequence>
<organism evidence="1">
    <name type="scientific">mine drainage metagenome</name>
    <dbReference type="NCBI Taxonomy" id="410659"/>
    <lineage>
        <taxon>unclassified sequences</taxon>
        <taxon>metagenomes</taxon>
        <taxon>ecological metagenomes</taxon>
    </lineage>
</organism>
<gene>
    <name evidence="1" type="ORF">GALL_405840</name>
</gene>
<reference evidence="1" key="1">
    <citation type="submission" date="2016-10" db="EMBL/GenBank/DDBJ databases">
        <title>Sequence of Gallionella enrichment culture.</title>
        <authorList>
            <person name="Poehlein A."/>
            <person name="Muehling M."/>
            <person name="Daniel R."/>
        </authorList>
    </citation>
    <scope>NUCLEOTIDE SEQUENCE</scope>
</reference>
<dbReference type="EMBL" id="MLJW01001551">
    <property type="protein sequence ID" value="OIQ77718.1"/>
    <property type="molecule type" value="Genomic_DNA"/>
</dbReference>
<comment type="caution">
    <text evidence="1">The sequence shown here is derived from an EMBL/GenBank/DDBJ whole genome shotgun (WGS) entry which is preliminary data.</text>
</comment>
<accession>A0A1J5Q1Z8</accession>
<name>A0A1J5Q1Z8_9ZZZZ</name>
<dbReference type="AlphaFoldDB" id="A0A1J5Q1Z8"/>